<feature type="region of interest" description="Disordered" evidence="1">
    <location>
        <begin position="64"/>
        <end position="95"/>
    </location>
</feature>
<feature type="chain" id="PRO_5045952491" evidence="2">
    <location>
        <begin position="25"/>
        <end position="95"/>
    </location>
</feature>
<reference evidence="3 4" key="1">
    <citation type="submission" date="2020-02" db="EMBL/GenBank/DDBJ databases">
        <authorList>
            <person name="Babadi Z.K."/>
            <person name="Risdian C."/>
            <person name="Ebrahimipour G.H."/>
            <person name="Wink J."/>
        </authorList>
    </citation>
    <scope>NUCLEOTIDE SEQUENCE [LARGE SCALE GENOMIC DNA]</scope>
    <source>
        <strain evidence="3 4">ZKHCc1 1396</strain>
    </source>
</reference>
<sequence>MSKRTKFLLMVSAVLSFAPTAALAGPPQCIEVCTYAQCHDLCNIGPGYWVTCGEYYGTGCLTASDEPSEPTASVSTDEARQAEDASLTCSEQNPV</sequence>
<evidence type="ECO:0000256" key="1">
    <source>
        <dbReference type="SAM" id="MobiDB-lite"/>
    </source>
</evidence>
<proteinExistence type="predicted"/>
<keyword evidence="2" id="KW-0732">Signal</keyword>
<dbReference type="RefSeq" id="WP_193428170.1">
    <property type="nucleotide sequence ID" value="NZ_CBCSIP010000007.1"/>
</dbReference>
<name>A0ABR9PSP9_9BACT</name>
<organism evidence="3 4">
    <name type="scientific">Corallococcus soli</name>
    <dbReference type="NCBI Taxonomy" id="2710757"/>
    <lineage>
        <taxon>Bacteria</taxon>
        <taxon>Pseudomonadati</taxon>
        <taxon>Myxococcota</taxon>
        <taxon>Myxococcia</taxon>
        <taxon>Myxococcales</taxon>
        <taxon>Cystobacterineae</taxon>
        <taxon>Myxococcaceae</taxon>
        <taxon>Corallococcus</taxon>
    </lineage>
</organism>
<evidence type="ECO:0000256" key="2">
    <source>
        <dbReference type="SAM" id="SignalP"/>
    </source>
</evidence>
<accession>A0ABR9PSP9</accession>
<dbReference type="Proteomes" id="UP001516472">
    <property type="component" value="Unassembled WGS sequence"/>
</dbReference>
<protein>
    <submittedName>
        <fullName evidence="3">Uncharacterized protein</fullName>
    </submittedName>
</protein>
<keyword evidence="4" id="KW-1185">Reference proteome</keyword>
<comment type="caution">
    <text evidence="3">The sequence shown here is derived from an EMBL/GenBank/DDBJ whole genome shotgun (WGS) entry which is preliminary data.</text>
</comment>
<evidence type="ECO:0000313" key="3">
    <source>
        <dbReference type="EMBL" id="MBE4750948.1"/>
    </source>
</evidence>
<gene>
    <name evidence="3" type="ORF">G4177_22510</name>
</gene>
<feature type="signal peptide" evidence="2">
    <location>
        <begin position="1"/>
        <end position="24"/>
    </location>
</feature>
<dbReference type="EMBL" id="JAAIYO010000007">
    <property type="protein sequence ID" value="MBE4750948.1"/>
    <property type="molecule type" value="Genomic_DNA"/>
</dbReference>
<evidence type="ECO:0000313" key="4">
    <source>
        <dbReference type="Proteomes" id="UP001516472"/>
    </source>
</evidence>